<evidence type="ECO:0000313" key="2">
    <source>
        <dbReference type="Proteomes" id="UP000708208"/>
    </source>
</evidence>
<proteinExistence type="predicted"/>
<dbReference type="Proteomes" id="UP000708208">
    <property type="component" value="Unassembled WGS sequence"/>
</dbReference>
<dbReference type="AlphaFoldDB" id="A0A8J2NI32"/>
<accession>A0A8J2NI32</accession>
<keyword evidence="2" id="KW-1185">Reference proteome</keyword>
<organism evidence="1 2">
    <name type="scientific">Allacma fusca</name>
    <dbReference type="NCBI Taxonomy" id="39272"/>
    <lineage>
        <taxon>Eukaryota</taxon>
        <taxon>Metazoa</taxon>
        <taxon>Ecdysozoa</taxon>
        <taxon>Arthropoda</taxon>
        <taxon>Hexapoda</taxon>
        <taxon>Collembola</taxon>
        <taxon>Symphypleona</taxon>
        <taxon>Sminthuridae</taxon>
        <taxon>Allacma</taxon>
    </lineage>
</organism>
<name>A0A8J2NI32_9HEXA</name>
<evidence type="ECO:0000313" key="1">
    <source>
        <dbReference type="EMBL" id="CAG7681722.1"/>
    </source>
</evidence>
<protein>
    <submittedName>
        <fullName evidence="1">Uncharacterized protein</fullName>
    </submittedName>
</protein>
<reference evidence="1" key="1">
    <citation type="submission" date="2021-06" db="EMBL/GenBank/DDBJ databases">
        <authorList>
            <person name="Hodson N. C."/>
            <person name="Mongue J. A."/>
            <person name="Jaron S. K."/>
        </authorList>
    </citation>
    <scope>NUCLEOTIDE SEQUENCE</scope>
</reference>
<gene>
    <name evidence="1" type="ORF">AFUS01_LOCUS2855</name>
</gene>
<sequence length="92" mass="10974">MCEKNYVYRNSGQIWDFKIKRVGTARNENQLIRRLVAVRRISLEFDVCFGPWDHPLVACPYLEAKHLEMFYFKAEKSTDQGQFRVTQKSLEQ</sequence>
<comment type="caution">
    <text evidence="1">The sequence shown here is derived from an EMBL/GenBank/DDBJ whole genome shotgun (WGS) entry which is preliminary data.</text>
</comment>
<dbReference type="EMBL" id="CAJVCH010016747">
    <property type="protein sequence ID" value="CAG7681722.1"/>
    <property type="molecule type" value="Genomic_DNA"/>
</dbReference>